<dbReference type="Pfam" id="PF00293">
    <property type="entry name" value="NUDIX"/>
    <property type="match status" value="1"/>
</dbReference>
<dbReference type="PANTHER" id="PTHR12992:SF11">
    <property type="entry name" value="MITOCHONDRIAL COENZYME A DIPHOSPHATASE NUDT8"/>
    <property type="match status" value="1"/>
</dbReference>
<evidence type="ECO:0000256" key="4">
    <source>
        <dbReference type="ARBA" id="ARBA00022801"/>
    </source>
</evidence>
<dbReference type="GO" id="GO:0010945">
    <property type="term" value="F:coenzyme A diphosphatase activity"/>
    <property type="evidence" value="ECO:0007669"/>
    <property type="project" value="InterPro"/>
</dbReference>
<accession>A0A931F9I0</accession>
<dbReference type="AlphaFoldDB" id="A0A931F9I0"/>
<keyword evidence="5" id="KW-0460">Magnesium</keyword>
<gene>
    <name evidence="9" type="ORF">I0Q91_05305</name>
</gene>
<evidence type="ECO:0000313" key="10">
    <source>
        <dbReference type="Proteomes" id="UP000621436"/>
    </source>
</evidence>
<feature type="domain" description="Nudix hydrolase" evidence="8">
    <location>
        <begin position="25"/>
        <end position="162"/>
    </location>
</feature>
<evidence type="ECO:0000256" key="3">
    <source>
        <dbReference type="ARBA" id="ARBA00022723"/>
    </source>
</evidence>
<evidence type="ECO:0000256" key="7">
    <source>
        <dbReference type="RuleBase" id="RU003476"/>
    </source>
</evidence>
<dbReference type="InterPro" id="IPR045121">
    <property type="entry name" value="CoAse"/>
</dbReference>
<evidence type="ECO:0000259" key="8">
    <source>
        <dbReference type="PROSITE" id="PS51462"/>
    </source>
</evidence>
<organism evidence="9 10">
    <name type="scientific">Halonatronomonas betaini</name>
    <dbReference type="NCBI Taxonomy" id="2778430"/>
    <lineage>
        <taxon>Bacteria</taxon>
        <taxon>Bacillati</taxon>
        <taxon>Bacillota</taxon>
        <taxon>Clostridia</taxon>
        <taxon>Halanaerobiales</taxon>
        <taxon>Halarsenatibacteraceae</taxon>
        <taxon>Halonatronomonas</taxon>
    </lineage>
</organism>
<dbReference type="SUPFAM" id="SSF55811">
    <property type="entry name" value="Nudix"/>
    <property type="match status" value="1"/>
</dbReference>
<dbReference type="RefSeq" id="WP_270453376.1">
    <property type="nucleotide sequence ID" value="NZ_JADPIE010000002.1"/>
</dbReference>
<comment type="similarity">
    <text evidence="7">Belongs to the Nudix hydrolase family.</text>
</comment>
<dbReference type="PANTHER" id="PTHR12992">
    <property type="entry name" value="NUDIX HYDROLASE"/>
    <property type="match status" value="1"/>
</dbReference>
<sequence length="219" mass="25385">MNNNDRIHNISKYLADKKAQPLNINTIYSVLLPLIKDNKGNLSLLYQVRSENLTTQPGEISFPGGRVEKGETPSQAAIRETIEELGISIKNIKPLGKLDFLVTPYNFAIYPYLGQLIDVSVEDINNNDNLNEIKKVFTVPLNFLINNQPEEYKINVRTKPKEDSDFPFHLIKDGHNYQWREGDYSVLFYRYQDKIIWGFTALFTYNFVEIFKEAQSLEE</sequence>
<dbReference type="InterPro" id="IPR015797">
    <property type="entry name" value="NUDIX_hydrolase-like_dom_sf"/>
</dbReference>
<dbReference type="CDD" id="cd03426">
    <property type="entry name" value="NUDIX_CoAse_Nudt7"/>
    <property type="match status" value="1"/>
</dbReference>
<name>A0A931F9I0_9FIRM</name>
<comment type="caution">
    <text evidence="9">The sequence shown here is derived from an EMBL/GenBank/DDBJ whole genome shotgun (WGS) entry which is preliminary data.</text>
</comment>
<comment type="cofactor">
    <cofactor evidence="2">
        <name>Mg(2+)</name>
        <dbReference type="ChEBI" id="CHEBI:18420"/>
    </cofactor>
</comment>
<keyword evidence="3" id="KW-0479">Metal-binding</keyword>
<keyword evidence="4 7" id="KW-0378">Hydrolase</keyword>
<dbReference type="InterPro" id="IPR020084">
    <property type="entry name" value="NUDIX_hydrolase_CS"/>
</dbReference>
<reference evidence="9" key="1">
    <citation type="submission" date="2020-11" db="EMBL/GenBank/DDBJ databases">
        <title>Halonatronomonas betainensis gen. nov., sp. nov. a novel haloalkaliphilic representative of the family Halanaerobiacae capable of betaine degradation.</title>
        <authorList>
            <person name="Boltyanskaya Y."/>
            <person name="Kevbrin V."/>
            <person name="Detkova E."/>
            <person name="Grouzdev D.S."/>
            <person name="Koziaeva V."/>
            <person name="Zhilina T."/>
        </authorList>
    </citation>
    <scope>NUCLEOTIDE SEQUENCE</scope>
    <source>
        <strain evidence="9">Z-7014</strain>
    </source>
</reference>
<keyword evidence="10" id="KW-1185">Reference proteome</keyword>
<evidence type="ECO:0000256" key="1">
    <source>
        <dbReference type="ARBA" id="ARBA00001936"/>
    </source>
</evidence>
<evidence type="ECO:0000256" key="6">
    <source>
        <dbReference type="ARBA" id="ARBA00023211"/>
    </source>
</evidence>
<dbReference type="PROSITE" id="PS51462">
    <property type="entry name" value="NUDIX"/>
    <property type="match status" value="1"/>
</dbReference>
<evidence type="ECO:0000256" key="2">
    <source>
        <dbReference type="ARBA" id="ARBA00001946"/>
    </source>
</evidence>
<keyword evidence="6" id="KW-0464">Manganese</keyword>
<dbReference type="Gene3D" id="3.90.79.10">
    <property type="entry name" value="Nucleoside Triphosphate Pyrophosphohydrolase"/>
    <property type="match status" value="1"/>
</dbReference>
<dbReference type="Proteomes" id="UP000621436">
    <property type="component" value="Unassembled WGS sequence"/>
</dbReference>
<evidence type="ECO:0000256" key="5">
    <source>
        <dbReference type="ARBA" id="ARBA00022842"/>
    </source>
</evidence>
<dbReference type="EMBL" id="JADPIE010000002">
    <property type="protein sequence ID" value="MBF8436484.1"/>
    <property type="molecule type" value="Genomic_DNA"/>
</dbReference>
<dbReference type="InterPro" id="IPR000086">
    <property type="entry name" value="NUDIX_hydrolase_dom"/>
</dbReference>
<evidence type="ECO:0000313" key="9">
    <source>
        <dbReference type="EMBL" id="MBF8436484.1"/>
    </source>
</evidence>
<comment type="cofactor">
    <cofactor evidence="1">
        <name>Mn(2+)</name>
        <dbReference type="ChEBI" id="CHEBI:29035"/>
    </cofactor>
</comment>
<dbReference type="GO" id="GO:0046872">
    <property type="term" value="F:metal ion binding"/>
    <property type="evidence" value="ECO:0007669"/>
    <property type="project" value="UniProtKB-KW"/>
</dbReference>
<proteinExistence type="inferred from homology"/>
<protein>
    <submittedName>
        <fullName evidence="9">CoA pyrophosphatase</fullName>
    </submittedName>
</protein>
<dbReference type="PROSITE" id="PS00893">
    <property type="entry name" value="NUDIX_BOX"/>
    <property type="match status" value="1"/>
</dbReference>
<dbReference type="InterPro" id="IPR020476">
    <property type="entry name" value="Nudix_hydrolase"/>
</dbReference>
<dbReference type="PRINTS" id="PR00502">
    <property type="entry name" value="NUDIXFAMILY"/>
</dbReference>